<dbReference type="InterPro" id="IPR009056">
    <property type="entry name" value="Cyt_c-like_dom"/>
</dbReference>
<protein>
    <submittedName>
        <fullName evidence="9">C-type cytochrome</fullName>
    </submittedName>
</protein>
<dbReference type="SUPFAM" id="SSF46626">
    <property type="entry name" value="Cytochrome c"/>
    <property type="match status" value="1"/>
</dbReference>
<keyword evidence="5 6" id="KW-0408">Iron</keyword>
<organism evidence="9 10">
    <name type="scientific">Jeongeupia naejangsanensis</name>
    <dbReference type="NCBI Taxonomy" id="613195"/>
    <lineage>
        <taxon>Bacteria</taxon>
        <taxon>Pseudomonadati</taxon>
        <taxon>Pseudomonadota</taxon>
        <taxon>Betaproteobacteria</taxon>
        <taxon>Neisseriales</taxon>
        <taxon>Chitinibacteraceae</taxon>
        <taxon>Jeongeupia</taxon>
    </lineage>
</organism>
<keyword evidence="3 6" id="KW-0479">Metal-binding</keyword>
<proteinExistence type="predicted"/>
<dbReference type="Proteomes" id="UP000809431">
    <property type="component" value="Unassembled WGS sequence"/>
</dbReference>
<dbReference type="InterPro" id="IPR036909">
    <property type="entry name" value="Cyt_c-like_dom_sf"/>
</dbReference>
<dbReference type="RefSeq" id="WP_203538814.1">
    <property type="nucleotide sequence ID" value="NZ_JAESND010000005.1"/>
</dbReference>
<dbReference type="Gene3D" id="1.10.760.10">
    <property type="entry name" value="Cytochrome c-like domain"/>
    <property type="match status" value="1"/>
</dbReference>
<evidence type="ECO:0000313" key="9">
    <source>
        <dbReference type="EMBL" id="MBM3116573.1"/>
    </source>
</evidence>
<accession>A0ABS2BNC5</accession>
<keyword evidence="4" id="KW-0249">Electron transport</keyword>
<dbReference type="InterPro" id="IPR002324">
    <property type="entry name" value="Cyt_c_ID"/>
</dbReference>
<keyword evidence="1" id="KW-0813">Transport</keyword>
<evidence type="ECO:0000256" key="7">
    <source>
        <dbReference type="SAM" id="SignalP"/>
    </source>
</evidence>
<dbReference type="EMBL" id="JAESND010000005">
    <property type="protein sequence ID" value="MBM3116573.1"/>
    <property type="molecule type" value="Genomic_DNA"/>
</dbReference>
<gene>
    <name evidence="9" type="ORF">JMJ54_12090</name>
</gene>
<keyword evidence="2 6" id="KW-0349">Heme</keyword>
<evidence type="ECO:0000259" key="8">
    <source>
        <dbReference type="PROSITE" id="PS51007"/>
    </source>
</evidence>
<evidence type="ECO:0000256" key="5">
    <source>
        <dbReference type="ARBA" id="ARBA00023004"/>
    </source>
</evidence>
<feature type="chain" id="PRO_5047015106" evidence="7">
    <location>
        <begin position="21"/>
        <end position="104"/>
    </location>
</feature>
<keyword evidence="7" id="KW-0732">Signal</keyword>
<sequence>MKLVRLLPALFALSCLPALAADDGAKLIAKYNCLGCHAVDHKIVGPAYKDVAARYRGQKGAEAMLMQEVRAGTKGKWGGPVAMPPQQISDTDLKVIVQWILAQK</sequence>
<evidence type="ECO:0000256" key="2">
    <source>
        <dbReference type="ARBA" id="ARBA00022617"/>
    </source>
</evidence>
<evidence type="ECO:0000256" key="6">
    <source>
        <dbReference type="PROSITE-ProRule" id="PRU00433"/>
    </source>
</evidence>
<name>A0ABS2BNC5_9NEIS</name>
<dbReference type="Pfam" id="PF00034">
    <property type="entry name" value="Cytochrom_C"/>
    <property type="match status" value="1"/>
</dbReference>
<feature type="domain" description="Cytochrome c" evidence="8">
    <location>
        <begin position="19"/>
        <end position="104"/>
    </location>
</feature>
<reference evidence="9 10" key="1">
    <citation type="submission" date="2021-01" db="EMBL/GenBank/DDBJ databases">
        <title>Draft Genome Sequence and Polyhydroxyalkanoate Biosynthetic Potential of Jeongeupia naejangsanensis Type Strain DSM 24253.</title>
        <authorList>
            <person name="Turrini P."/>
            <person name="Artuso I."/>
            <person name="Lugli G.A."/>
            <person name="Frangipani E."/>
            <person name="Ventura M."/>
            <person name="Visca P."/>
        </authorList>
    </citation>
    <scope>NUCLEOTIDE SEQUENCE [LARGE SCALE GENOMIC DNA]</scope>
    <source>
        <strain evidence="9 10">DSM 24253</strain>
    </source>
</reference>
<keyword evidence="10" id="KW-1185">Reference proteome</keyword>
<feature type="signal peptide" evidence="7">
    <location>
        <begin position="1"/>
        <end position="20"/>
    </location>
</feature>
<dbReference type="PRINTS" id="PR00606">
    <property type="entry name" value="CYTCHROMECID"/>
</dbReference>
<evidence type="ECO:0000256" key="1">
    <source>
        <dbReference type="ARBA" id="ARBA00022448"/>
    </source>
</evidence>
<evidence type="ECO:0000313" key="10">
    <source>
        <dbReference type="Proteomes" id="UP000809431"/>
    </source>
</evidence>
<comment type="caution">
    <text evidence="9">The sequence shown here is derived from an EMBL/GenBank/DDBJ whole genome shotgun (WGS) entry which is preliminary data.</text>
</comment>
<dbReference type="PROSITE" id="PS51007">
    <property type="entry name" value="CYTC"/>
    <property type="match status" value="1"/>
</dbReference>
<evidence type="ECO:0000256" key="4">
    <source>
        <dbReference type="ARBA" id="ARBA00022982"/>
    </source>
</evidence>
<evidence type="ECO:0000256" key="3">
    <source>
        <dbReference type="ARBA" id="ARBA00022723"/>
    </source>
</evidence>